<dbReference type="InterPro" id="IPR004843">
    <property type="entry name" value="Calcineurin-like_PHP"/>
</dbReference>
<keyword evidence="2" id="KW-0732">Signal</keyword>
<dbReference type="RefSeq" id="WP_107673945.1">
    <property type="nucleotide sequence ID" value="NZ_PZKE01000012.1"/>
</dbReference>
<comment type="caution">
    <text evidence="6">The sequence shown here is derived from an EMBL/GenBank/DDBJ whole genome shotgun (WGS) entry which is preliminary data.</text>
</comment>
<evidence type="ECO:0000313" key="7">
    <source>
        <dbReference type="Proteomes" id="UP000241362"/>
    </source>
</evidence>
<evidence type="ECO:0000259" key="4">
    <source>
        <dbReference type="Pfam" id="PF00149"/>
    </source>
</evidence>
<comment type="similarity">
    <text evidence="1 3">Belongs to the 5'-nucleotidase family.</text>
</comment>
<dbReference type="PANTHER" id="PTHR11575:SF6">
    <property type="entry name" value="2',3'-CYCLIC-NUCLEOTIDE 2'-PHOSPHODIESTERASE_3'-NUCLEOTIDASE"/>
    <property type="match status" value="1"/>
</dbReference>
<dbReference type="EC" id="3.1.4.16" evidence="6"/>
<keyword evidence="3" id="KW-0547">Nucleotide-binding</keyword>
<dbReference type="GO" id="GO:0009166">
    <property type="term" value="P:nucleotide catabolic process"/>
    <property type="evidence" value="ECO:0007669"/>
    <property type="project" value="InterPro"/>
</dbReference>
<organism evidence="6 7">
    <name type="scientific">Fuscovulum blasticum DSM 2131</name>
    <dbReference type="NCBI Taxonomy" id="1188250"/>
    <lineage>
        <taxon>Bacteria</taxon>
        <taxon>Pseudomonadati</taxon>
        <taxon>Pseudomonadota</taxon>
        <taxon>Alphaproteobacteria</taxon>
        <taxon>Rhodobacterales</taxon>
        <taxon>Paracoccaceae</taxon>
        <taxon>Pseudogemmobacter</taxon>
    </lineage>
</organism>
<keyword evidence="3 6" id="KW-0378">Hydrolase</keyword>
<dbReference type="PRINTS" id="PR01607">
    <property type="entry name" value="APYRASEFAMLY"/>
</dbReference>
<gene>
    <name evidence="6" type="primary">cpdB</name>
    <name evidence="6" type="ORF">C5F44_12875</name>
</gene>
<dbReference type="PROSITE" id="PS00785">
    <property type="entry name" value="5_NUCLEOTIDASE_1"/>
    <property type="match status" value="1"/>
</dbReference>
<evidence type="ECO:0000259" key="5">
    <source>
        <dbReference type="Pfam" id="PF02872"/>
    </source>
</evidence>
<evidence type="ECO:0000256" key="2">
    <source>
        <dbReference type="ARBA" id="ARBA00022729"/>
    </source>
</evidence>
<dbReference type="Pfam" id="PF00149">
    <property type="entry name" value="Metallophos"/>
    <property type="match status" value="1"/>
</dbReference>
<evidence type="ECO:0000256" key="3">
    <source>
        <dbReference type="RuleBase" id="RU362119"/>
    </source>
</evidence>
<reference evidence="6 7" key="1">
    <citation type="submission" date="2018-03" db="EMBL/GenBank/DDBJ databases">
        <title>Rhodobacter blasticus.</title>
        <authorList>
            <person name="Meyer T.E."/>
            <person name="Miller S."/>
            <person name="Lodha T."/>
            <person name="Gandham S."/>
            <person name="Chintalapati S."/>
            <person name="Chintalapati V.R."/>
        </authorList>
    </citation>
    <scope>NUCLEOTIDE SEQUENCE [LARGE SCALE GENOMIC DNA]</scope>
    <source>
        <strain evidence="6 7">DSM 2131</strain>
    </source>
</reference>
<dbReference type="EC" id="3.1.3.6" evidence="6"/>
<sequence>MKKALRCEGPRIVCAASDGGGGPQPEPPSGPLQMAPACQIDLRVLATSDLHGQLMSYDYFANRPLFGTGLAQTAALIAEARAGAANSILLDNGDFLQGTALTEMASHPRGRHRNRPHPAITAFNALGYDAVGLGNHEFDYGLERLTQALADARFPAVSATVVLRPGAGTPADRTLVPPWVLLTRHLRDRCGAGHDIGIGVLGLTPPETLDWAGDWLSGRVWVRPMLAAARDWVPKMRAEGADVVICLVHSGLALPGQGTKTGEVAAEIAALDGVDAVIAGHTHQVFPPGPAAALRIADPRIDAQAGRVCGTPTVQPGHSGSHLGMIDLELTHGPHGWRVAGGIGRAISASEVVAGLSAPAIRRHAAPLRAAIGDDHRAALAWTRRRLGQTAVPLTTHFAHVADTAAMRLVAAAKEATVRRLLSGRPEAALPLVATVTPFRCGGRGGPLNYTDIRPGPLSVRHVHDLYPFPNSLRAVLTTGADLLARLEHSARLFRTLRAGRADQPLIDPTFPPFEFELAPALSFRIDLSRSPGSRIRDLCLAGEPVPRAMPLVLVTNSYRMGGHGGPGTEIRLPRTLCTEALAAFVAAGPPLEPAKGAGWSLAPLAGASVLFDSGTGAAAHLSDVAHLRPEPLGLTEQGFRRFRLHL</sequence>
<dbReference type="Pfam" id="PF02872">
    <property type="entry name" value="5_nucleotid_C"/>
    <property type="match status" value="1"/>
</dbReference>
<dbReference type="SUPFAM" id="SSF55816">
    <property type="entry name" value="5'-nucleotidase (syn. UDP-sugar hydrolase), C-terminal domain"/>
    <property type="match status" value="1"/>
</dbReference>
<dbReference type="Gene3D" id="3.60.21.10">
    <property type="match status" value="1"/>
</dbReference>
<feature type="domain" description="5'-Nucleotidase C-terminal" evidence="5">
    <location>
        <begin position="449"/>
        <end position="566"/>
    </location>
</feature>
<dbReference type="PROSITE" id="PS00786">
    <property type="entry name" value="5_NUCLEOTIDASE_2"/>
    <property type="match status" value="1"/>
</dbReference>
<name>A0A2T4J788_FUSBL</name>
<evidence type="ECO:0000256" key="1">
    <source>
        <dbReference type="ARBA" id="ARBA00006654"/>
    </source>
</evidence>
<feature type="domain" description="Calcineurin-like phosphoesterase" evidence="4">
    <location>
        <begin position="42"/>
        <end position="284"/>
    </location>
</feature>
<dbReference type="InterPro" id="IPR006179">
    <property type="entry name" value="5_nucleotidase/apyrase"/>
</dbReference>
<dbReference type="InterPro" id="IPR006146">
    <property type="entry name" value="5'-Nucleotdase_CS"/>
</dbReference>
<dbReference type="Proteomes" id="UP000241362">
    <property type="component" value="Unassembled WGS sequence"/>
</dbReference>
<dbReference type="PANTHER" id="PTHR11575">
    <property type="entry name" value="5'-NUCLEOTIDASE-RELATED"/>
    <property type="match status" value="1"/>
</dbReference>
<dbReference type="GO" id="GO:0008254">
    <property type="term" value="F:3'-nucleotidase activity"/>
    <property type="evidence" value="ECO:0007669"/>
    <property type="project" value="UniProtKB-EC"/>
</dbReference>
<dbReference type="SUPFAM" id="SSF56300">
    <property type="entry name" value="Metallo-dependent phosphatases"/>
    <property type="match status" value="1"/>
</dbReference>
<dbReference type="InterPro" id="IPR008334">
    <property type="entry name" value="5'-Nucleotdase_C"/>
</dbReference>
<dbReference type="GO" id="GO:0008663">
    <property type="term" value="F:2',3'-cyclic-nucleotide 2'-phosphodiesterase activity"/>
    <property type="evidence" value="ECO:0007669"/>
    <property type="project" value="UniProtKB-EC"/>
</dbReference>
<keyword evidence="7" id="KW-1185">Reference proteome</keyword>
<dbReference type="InterPro" id="IPR036907">
    <property type="entry name" value="5'-Nucleotdase_C_sf"/>
</dbReference>
<proteinExistence type="inferred from homology"/>
<dbReference type="GO" id="GO:0030288">
    <property type="term" value="C:outer membrane-bounded periplasmic space"/>
    <property type="evidence" value="ECO:0007669"/>
    <property type="project" value="TreeGrafter"/>
</dbReference>
<evidence type="ECO:0000313" key="6">
    <source>
        <dbReference type="EMBL" id="PTE13687.1"/>
    </source>
</evidence>
<dbReference type="GO" id="GO:0046872">
    <property type="term" value="F:metal ion binding"/>
    <property type="evidence" value="ECO:0007669"/>
    <property type="project" value="InterPro"/>
</dbReference>
<dbReference type="AlphaFoldDB" id="A0A2T4J788"/>
<dbReference type="EMBL" id="PZKE01000012">
    <property type="protein sequence ID" value="PTE13687.1"/>
    <property type="molecule type" value="Genomic_DNA"/>
</dbReference>
<dbReference type="Gene3D" id="3.90.780.10">
    <property type="entry name" value="5'-Nucleotidase, C-terminal domain"/>
    <property type="match status" value="1"/>
</dbReference>
<accession>A0A2T4J788</accession>
<dbReference type="GO" id="GO:0000166">
    <property type="term" value="F:nucleotide binding"/>
    <property type="evidence" value="ECO:0007669"/>
    <property type="project" value="UniProtKB-KW"/>
</dbReference>
<protein>
    <submittedName>
        <fullName evidence="6">2',3'-cyclic-nucleotide 2'-phosphodiesterase</fullName>
        <ecNumber evidence="6">3.1.3.6</ecNumber>
        <ecNumber evidence="6">3.1.4.16</ecNumber>
    </submittedName>
</protein>
<dbReference type="InterPro" id="IPR029052">
    <property type="entry name" value="Metallo-depent_PP-like"/>
</dbReference>